<proteinExistence type="predicted"/>
<name>A0ABY7G1D3_MYAAR</name>
<evidence type="ECO:0000313" key="2">
    <source>
        <dbReference type="Proteomes" id="UP001164746"/>
    </source>
</evidence>
<gene>
    <name evidence="1" type="ORF">MAR_013956</name>
</gene>
<evidence type="ECO:0000313" key="1">
    <source>
        <dbReference type="EMBL" id="WAR28252.1"/>
    </source>
</evidence>
<dbReference type="Proteomes" id="UP001164746">
    <property type="component" value="Chromosome 15"/>
</dbReference>
<reference evidence="1" key="1">
    <citation type="submission" date="2022-11" db="EMBL/GenBank/DDBJ databases">
        <title>Centuries of genome instability and evolution in soft-shell clam transmissible cancer (bioRxiv).</title>
        <authorList>
            <person name="Hart S.F.M."/>
            <person name="Yonemitsu M.A."/>
            <person name="Giersch R.M."/>
            <person name="Beal B.F."/>
            <person name="Arriagada G."/>
            <person name="Davis B.W."/>
            <person name="Ostrander E.A."/>
            <person name="Goff S.P."/>
            <person name="Metzger M.J."/>
        </authorList>
    </citation>
    <scope>NUCLEOTIDE SEQUENCE</scope>
    <source>
        <strain evidence="1">MELC-2E11</strain>
        <tissue evidence="1">Siphon/mantle</tissue>
    </source>
</reference>
<dbReference type="EMBL" id="CP111026">
    <property type="protein sequence ID" value="WAR28252.1"/>
    <property type="molecule type" value="Genomic_DNA"/>
</dbReference>
<protein>
    <submittedName>
        <fullName evidence="1">Uncharacterized protein</fullName>
    </submittedName>
</protein>
<accession>A0ABY7G1D3</accession>
<organism evidence="1 2">
    <name type="scientific">Mya arenaria</name>
    <name type="common">Soft-shell clam</name>
    <dbReference type="NCBI Taxonomy" id="6604"/>
    <lineage>
        <taxon>Eukaryota</taxon>
        <taxon>Metazoa</taxon>
        <taxon>Spiralia</taxon>
        <taxon>Lophotrochozoa</taxon>
        <taxon>Mollusca</taxon>
        <taxon>Bivalvia</taxon>
        <taxon>Autobranchia</taxon>
        <taxon>Heteroconchia</taxon>
        <taxon>Euheterodonta</taxon>
        <taxon>Imparidentia</taxon>
        <taxon>Neoheterodontei</taxon>
        <taxon>Myida</taxon>
        <taxon>Myoidea</taxon>
        <taxon>Myidae</taxon>
        <taxon>Mya</taxon>
    </lineage>
</organism>
<keyword evidence="2" id="KW-1185">Reference proteome</keyword>
<sequence length="104" mass="11991">MVVEMSMPVQWGIYYRLKRVVFARRYFSTDACMSECRGFYQGNHCHTEFPAYVLEKGFDIGGLELLVYCDKEAVCQGLNTGRSRRRNLQKGLREVCFFAAVSGK</sequence>